<dbReference type="PROSITE" id="PS51191">
    <property type="entry name" value="FEMABX"/>
    <property type="match status" value="1"/>
</dbReference>
<dbReference type="AlphaFoldDB" id="A0A6I5NHG2"/>
<dbReference type="PANTHER" id="PTHR36174">
    <property type="entry name" value="LIPID II:GLYCINE GLYCYLTRANSFERASE"/>
    <property type="match status" value="1"/>
</dbReference>
<feature type="region of interest" description="Disordered" evidence="8">
    <location>
        <begin position="1"/>
        <end position="28"/>
    </location>
</feature>
<protein>
    <submittedName>
        <fullName evidence="9">Aminoacyltransferase</fullName>
    </submittedName>
</protein>
<evidence type="ECO:0000256" key="4">
    <source>
        <dbReference type="ARBA" id="ARBA00022960"/>
    </source>
</evidence>
<dbReference type="Gene3D" id="1.20.58.90">
    <property type="match status" value="1"/>
</dbReference>
<evidence type="ECO:0000256" key="1">
    <source>
        <dbReference type="ARBA" id="ARBA00009943"/>
    </source>
</evidence>
<dbReference type="GO" id="GO:0008360">
    <property type="term" value="P:regulation of cell shape"/>
    <property type="evidence" value="ECO:0007669"/>
    <property type="project" value="UniProtKB-KW"/>
</dbReference>
<dbReference type="InterPro" id="IPR003447">
    <property type="entry name" value="FEMABX"/>
</dbReference>
<evidence type="ECO:0000256" key="8">
    <source>
        <dbReference type="SAM" id="MobiDB-lite"/>
    </source>
</evidence>
<dbReference type="RefSeq" id="WP_163227285.1">
    <property type="nucleotide sequence ID" value="NZ_VYSG01000001.1"/>
</dbReference>
<keyword evidence="4" id="KW-0133">Cell shape</keyword>
<keyword evidence="5" id="KW-0573">Peptidoglycan synthesis</keyword>
<evidence type="ECO:0000256" key="3">
    <source>
        <dbReference type="ARBA" id="ARBA00022679"/>
    </source>
</evidence>
<evidence type="ECO:0000313" key="9">
    <source>
        <dbReference type="EMBL" id="NEG69753.1"/>
    </source>
</evidence>
<name>A0A6I5NHG2_9BIFI</name>
<dbReference type="EMBL" id="VYSG01000001">
    <property type="protein sequence ID" value="NEG69753.1"/>
    <property type="molecule type" value="Genomic_DNA"/>
</dbReference>
<evidence type="ECO:0000256" key="7">
    <source>
        <dbReference type="ARBA" id="ARBA00023316"/>
    </source>
</evidence>
<comment type="similarity">
    <text evidence="1">Belongs to the FemABX family.</text>
</comment>
<sequence length="421" mass="47329">MSEAWRTRELTEEELDELSATSPAGGFQQTSRFVEMEKASGTQTEIVGLVDEHDRPVAGTLVAYTPGKMGVQGSVWLGPLVDADNPAMVTAMTGALRASAKRHGAISVAAWPGDLYRKYTSDGEPDGQPEAALMENYGNAGWRHEGFTRGYGSIINNWVYVKDLTGLDTPDALLKTYSKNTRRNVKIARNSAVQVRRMDRAELDVFHAICELSSEKQHFQNRDLAYFQRLYDAFGDHADFMVAEIHLDDYLAGWEDKLAKFSRDETRLEKSLQTTKYPEDVERKLKTAKQNVESAHRRIADAKQRIERDGHVVPAAVGLFIWHERELVYYSSGSDERYAKFYAPTALQHEMMSRAIARGLNRYNFYGISGIFDDPSDPGRGVLEFKQGFNGYVEELPGQFTLPVSKLRFAALQAAHKVLGR</sequence>
<keyword evidence="6 9" id="KW-0012">Acyltransferase</keyword>
<dbReference type="Gene3D" id="3.40.630.30">
    <property type="match status" value="2"/>
</dbReference>
<dbReference type="GO" id="GO:0009252">
    <property type="term" value="P:peptidoglycan biosynthetic process"/>
    <property type="evidence" value="ECO:0007669"/>
    <property type="project" value="UniProtKB-KW"/>
</dbReference>
<evidence type="ECO:0000256" key="6">
    <source>
        <dbReference type="ARBA" id="ARBA00023315"/>
    </source>
</evidence>
<accession>A0A6I5NHG2</accession>
<evidence type="ECO:0000256" key="5">
    <source>
        <dbReference type="ARBA" id="ARBA00022984"/>
    </source>
</evidence>
<reference evidence="9 10" key="1">
    <citation type="submission" date="2019-09" db="EMBL/GenBank/DDBJ databases">
        <title>Phylogenetic characterization of a novel taxon of the genus Bifidobacterium: Bifidobacterium choloepi sp. nov.</title>
        <authorList>
            <person name="Modesto M."/>
            <person name="Satti M."/>
        </authorList>
    </citation>
    <scope>NUCLEOTIDE SEQUENCE [LARGE SCALE GENOMIC DNA]</scope>
    <source>
        <strain evidence="9 10">BRDM6</strain>
    </source>
</reference>
<dbReference type="SUPFAM" id="SSF55729">
    <property type="entry name" value="Acyl-CoA N-acyltransferases (Nat)"/>
    <property type="match status" value="2"/>
</dbReference>
<dbReference type="InterPro" id="IPR050644">
    <property type="entry name" value="PG_Glycine_Bridge_Synth"/>
</dbReference>
<dbReference type="GO" id="GO:0071555">
    <property type="term" value="P:cell wall organization"/>
    <property type="evidence" value="ECO:0007669"/>
    <property type="project" value="UniProtKB-KW"/>
</dbReference>
<proteinExistence type="inferred from homology"/>
<organism evidence="9 10">
    <name type="scientific">Bifidobacterium choloepi</name>
    <dbReference type="NCBI Taxonomy" id="2614131"/>
    <lineage>
        <taxon>Bacteria</taxon>
        <taxon>Bacillati</taxon>
        <taxon>Actinomycetota</taxon>
        <taxon>Actinomycetes</taxon>
        <taxon>Bifidobacteriales</taxon>
        <taxon>Bifidobacteriaceae</taxon>
        <taxon>Bifidobacterium</taxon>
    </lineage>
</organism>
<evidence type="ECO:0000256" key="2">
    <source>
        <dbReference type="ARBA" id="ARBA00022490"/>
    </source>
</evidence>
<gene>
    <name evidence="9" type="ORF">F6S87_03860</name>
</gene>
<keyword evidence="10" id="KW-1185">Reference proteome</keyword>
<keyword evidence="3 9" id="KW-0808">Transferase</keyword>
<keyword evidence="7" id="KW-0961">Cell wall biogenesis/degradation</keyword>
<comment type="caution">
    <text evidence="9">The sequence shown here is derived from an EMBL/GenBank/DDBJ whole genome shotgun (WGS) entry which is preliminary data.</text>
</comment>
<evidence type="ECO:0000313" key="10">
    <source>
        <dbReference type="Proteomes" id="UP000469292"/>
    </source>
</evidence>
<dbReference type="Proteomes" id="UP000469292">
    <property type="component" value="Unassembled WGS sequence"/>
</dbReference>
<dbReference type="GO" id="GO:0016755">
    <property type="term" value="F:aminoacyltransferase activity"/>
    <property type="evidence" value="ECO:0007669"/>
    <property type="project" value="InterPro"/>
</dbReference>
<dbReference type="Pfam" id="PF02388">
    <property type="entry name" value="FemAB"/>
    <property type="match status" value="1"/>
</dbReference>
<dbReference type="InterPro" id="IPR016181">
    <property type="entry name" value="Acyl_CoA_acyltransferase"/>
</dbReference>
<dbReference type="PANTHER" id="PTHR36174:SF2">
    <property type="entry name" value="AMINOACYLTRANSFERASE FEMA"/>
    <property type="match status" value="1"/>
</dbReference>
<feature type="compositionally biased region" description="Basic and acidic residues" evidence="8">
    <location>
        <begin position="1"/>
        <end position="10"/>
    </location>
</feature>
<keyword evidence="2" id="KW-0963">Cytoplasm</keyword>